<dbReference type="InterPro" id="IPR036291">
    <property type="entry name" value="NAD(P)-bd_dom_sf"/>
</dbReference>
<reference evidence="4" key="1">
    <citation type="journal article" date="2014" name="Int. J. Syst. Evol. Microbiol.">
        <title>Complete genome sequence of Corynebacterium casei LMG S-19264T (=DSM 44701T), isolated from a smear-ripened cheese.</title>
        <authorList>
            <consortium name="US DOE Joint Genome Institute (JGI-PGF)"/>
            <person name="Walter F."/>
            <person name="Albersmeier A."/>
            <person name="Kalinowski J."/>
            <person name="Ruckert C."/>
        </authorList>
    </citation>
    <scope>NUCLEOTIDE SEQUENCE</scope>
    <source>
        <strain evidence="4">VKM B-2347</strain>
    </source>
</reference>
<sequence length="264" mass="27397">MTRSLRDLGVRVAWVTGASSGIGEALALELAAKGVTVAATARRADALDALATKAAALGGSITALPGDVTDAGDMISIARKISEAHGPIDLAILNAGLFIPVSADPFDLDAFRRTFEVNLGGTAACLAAVLPAMTARRGGRIVVVSSVTGYAGLPSSAAYGASKAGLINLAESLKFDLDRRGVAIQVANPGFVDTPATAGNAFAMPALIPPSEAARRIVAGVIRGGFEITFPKRFTYVLKLLRLLPYPAYFWLVTKATGWDKRED</sequence>
<name>A0A9W6J2E3_9HYPH</name>
<dbReference type="PRINTS" id="PR00081">
    <property type="entry name" value="GDHRDH"/>
</dbReference>
<comment type="caution">
    <text evidence="4">The sequence shown here is derived from an EMBL/GenBank/DDBJ whole genome shotgun (WGS) entry which is preliminary data.</text>
</comment>
<dbReference type="AlphaFoldDB" id="A0A9W6J2E3"/>
<dbReference type="SUPFAM" id="SSF51735">
    <property type="entry name" value="NAD(P)-binding Rossmann-fold domains"/>
    <property type="match status" value="1"/>
</dbReference>
<evidence type="ECO:0000313" key="4">
    <source>
        <dbReference type="EMBL" id="GLK69586.1"/>
    </source>
</evidence>
<organism evidence="4 5">
    <name type="scientific">Hansschlegelia plantiphila</name>
    <dbReference type="NCBI Taxonomy" id="374655"/>
    <lineage>
        <taxon>Bacteria</taxon>
        <taxon>Pseudomonadati</taxon>
        <taxon>Pseudomonadota</taxon>
        <taxon>Alphaproteobacteria</taxon>
        <taxon>Hyphomicrobiales</taxon>
        <taxon>Methylopilaceae</taxon>
        <taxon>Hansschlegelia</taxon>
    </lineage>
</organism>
<dbReference type="GO" id="GO:0016491">
    <property type="term" value="F:oxidoreductase activity"/>
    <property type="evidence" value="ECO:0007669"/>
    <property type="project" value="UniProtKB-KW"/>
</dbReference>
<reference evidence="4" key="2">
    <citation type="submission" date="2023-01" db="EMBL/GenBank/DDBJ databases">
        <authorList>
            <person name="Sun Q."/>
            <person name="Evtushenko L."/>
        </authorList>
    </citation>
    <scope>NUCLEOTIDE SEQUENCE</scope>
    <source>
        <strain evidence="4">VKM B-2347</strain>
    </source>
</reference>
<gene>
    <name evidence="4" type="ORF">GCM10008179_32240</name>
</gene>
<dbReference type="PANTHER" id="PTHR44196:SF1">
    <property type="entry name" value="DEHYDROGENASE_REDUCTASE SDR FAMILY MEMBER 7B"/>
    <property type="match status" value="1"/>
</dbReference>
<dbReference type="PRINTS" id="PR00080">
    <property type="entry name" value="SDRFAMILY"/>
</dbReference>
<keyword evidence="2" id="KW-0560">Oxidoreductase</keyword>
<evidence type="ECO:0000256" key="2">
    <source>
        <dbReference type="ARBA" id="ARBA00023002"/>
    </source>
</evidence>
<dbReference type="InterPro" id="IPR002347">
    <property type="entry name" value="SDR_fam"/>
</dbReference>
<evidence type="ECO:0000256" key="1">
    <source>
        <dbReference type="ARBA" id="ARBA00006484"/>
    </source>
</evidence>
<dbReference type="EMBL" id="BSFI01000022">
    <property type="protein sequence ID" value="GLK69586.1"/>
    <property type="molecule type" value="Genomic_DNA"/>
</dbReference>
<dbReference type="Pfam" id="PF00106">
    <property type="entry name" value="adh_short"/>
    <property type="match status" value="1"/>
</dbReference>
<dbReference type="GO" id="GO:0016020">
    <property type="term" value="C:membrane"/>
    <property type="evidence" value="ECO:0007669"/>
    <property type="project" value="TreeGrafter"/>
</dbReference>
<dbReference type="Proteomes" id="UP001143372">
    <property type="component" value="Unassembled WGS sequence"/>
</dbReference>
<dbReference type="Gene3D" id="3.40.50.720">
    <property type="entry name" value="NAD(P)-binding Rossmann-like Domain"/>
    <property type="match status" value="1"/>
</dbReference>
<proteinExistence type="inferred from homology"/>
<evidence type="ECO:0000256" key="3">
    <source>
        <dbReference type="RuleBase" id="RU000363"/>
    </source>
</evidence>
<dbReference type="PANTHER" id="PTHR44196">
    <property type="entry name" value="DEHYDROGENASE/REDUCTASE SDR FAMILY MEMBER 7B"/>
    <property type="match status" value="1"/>
</dbReference>
<keyword evidence="5" id="KW-1185">Reference proteome</keyword>
<accession>A0A9W6J2E3</accession>
<protein>
    <submittedName>
        <fullName evidence="4">Oxidoreductase</fullName>
    </submittedName>
</protein>
<comment type="similarity">
    <text evidence="1 3">Belongs to the short-chain dehydrogenases/reductases (SDR) family.</text>
</comment>
<evidence type="ECO:0000313" key="5">
    <source>
        <dbReference type="Proteomes" id="UP001143372"/>
    </source>
</evidence>